<dbReference type="RefSeq" id="WP_243554968.1">
    <property type="nucleotide sequence ID" value="NZ_CP094528.1"/>
</dbReference>
<evidence type="ECO:0000256" key="1">
    <source>
        <dbReference type="SAM" id="Phobius"/>
    </source>
</evidence>
<feature type="transmembrane region" description="Helical" evidence="1">
    <location>
        <begin position="6"/>
        <end position="31"/>
    </location>
</feature>
<keyword evidence="1" id="KW-0812">Transmembrane</keyword>
<gene>
    <name evidence="2" type="ORF">MTO99_16595</name>
</gene>
<evidence type="ECO:0000313" key="2">
    <source>
        <dbReference type="EMBL" id="UOE43768.1"/>
    </source>
</evidence>
<reference evidence="2 3" key="1">
    <citation type="submission" date="2022-03" db="EMBL/GenBank/DDBJ databases">
        <title>Mucilaginibacter sp. isolated from the gut of Protaetia brevitarsis seulensis larvae.</title>
        <authorList>
            <person name="Won M."/>
            <person name="Kim S.-J."/>
            <person name="Kwon S.-W."/>
        </authorList>
    </citation>
    <scope>NUCLEOTIDE SEQUENCE [LARGE SCALE GENOMIC DNA]</scope>
    <source>
        <strain evidence="2 3">CFWR-12</strain>
    </source>
</reference>
<sequence>MPALDVIGLLLEVLSWVGLGAGAVLGIAWIAARSADGGWREVEVVVVPGIGQDAPVARWFAGDELHERPLEDDELAKLEAVGDDAVAWASGGRLRFERRSHAARVLGLLALILLAVGAVALAAGLILSLTVG</sequence>
<name>A0ABY4C1D7_9MICO</name>
<evidence type="ECO:0008006" key="4">
    <source>
        <dbReference type="Google" id="ProtNLM"/>
    </source>
</evidence>
<keyword evidence="1" id="KW-1133">Transmembrane helix</keyword>
<dbReference type="Proteomes" id="UP000832097">
    <property type="component" value="Chromosome"/>
</dbReference>
<accession>A0ABY4C1D7</accession>
<keyword evidence="3" id="KW-1185">Reference proteome</keyword>
<proteinExistence type="predicted"/>
<feature type="transmembrane region" description="Helical" evidence="1">
    <location>
        <begin position="105"/>
        <end position="129"/>
    </location>
</feature>
<keyword evidence="1" id="KW-0472">Membrane</keyword>
<dbReference type="EMBL" id="CP094528">
    <property type="protein sequence ID" value="UOE43768.1"/>
    <property type="molecule type" value="Genomic_DNA"/>
</dbReference>
<evidence type="ECO:0000313" key="3">
    <source>
        <dbReference type="Proteomes" id="UP000832097"/>
    </source>
</evidence>
<organism evidence="2 3">
    <name type="scientific">Agromyces larvae</name>
    <dbReference type="NCBI Taxonomy" id="2929802"/>
    <lineage>
        <taxon>Bacteria</taxon>
        <taxon>Bacillati</taxon>
        <taxon>Actinomycetota</taxon>
        <taxon>Actinomycetes</taxon>
        <taxon>Micrococcales</taxon>
        <taxon>Microbacteriaceae</taxon>
        <taxon>Agromyces</taxon>
    </lineage>
</organism>
<protein>
    <recommendedName>
        <fullName evidence="4">Sortase</fullName>
    </recommendedName>
</protein>